<dbReference type="PANTHER" id="PTHR45778">
    <property type="entry name" value="PURPLE ACID PHOSPHATASE-RELATED"/>
    <property type="match status" value="1"/>
</dbReference>
<evidence type="ECO:0000313" key="12">
    <source>
        <dbReference type="Proteomes" id="UP001174909"/>
    </source>
</evidence>
<dbReference type="Proteomes" id="UP001174909">
    <property type="component" value="Unassembled WGS sequence"/>
</dbReference>
<name>A0AA35RBV8_GEOBA</name>
<feature type="domain" description="Purple acid phosphatase N-terminal" evidence="9">
    <location>
        <begin position="71"/>
        <end position="177"/>
    </location>
</feature>
<evidence type="ECO:0000256" key="5">
    <source>
        <dbReference type="ARBA" id="ARBA00023180"/>
    </source>
</evidence>
<dbReference type="SUPFAM" id="SSF49363">
    <property type="entry name" value="Purple acid phosphatase, N-terminal domain"/>
    <property type="match status" value="1"/>
</dbReference>
<dbReference type="Gene3D" id="3.60.21.10">
    <property type="match status" value="1"/>
</dbReference>
<comment type="catalytic activity">
    <reaction evidence="6">
        <text>a phosphate monoester + H2O = an alcohol + phosphate</text>
        <dbReference type="Rhea" id="RHEA:15017"/>
        <dbReference type="ChEBI" id="CHEBI:15377"/>
        <dbReference type="ChEBI" id="CHEBI:30879"/>
        <dbReference type="ChEBI" id="CHEBI:43474"/>
        <dbReference type="ChEBI" id="CHEBI:67140"/>
        <dbReference type="EC" id="3.1.3.2"/>
    </reaction>
</comment>
<keyword evidence="5" id="KW-0325">Glycoprotein</keyword>
<reference evidence="11" key="1">
    <citation type="submission" date="2023-03" db="EMBL/GenBank/DDBJ databases">
        <authorList>
            <person name="Steffen K."/>
            <person name="Cardenas P."/>
        </authorList>
    </citation>
    <scope>NUCLEOTIDE SEQUENCE</scope>
</reference>
<comment type="subunit">
    <text evidence="2">Homodimer.</text>
</comment>
<dbReference type="InterPro" id="IPR015914">
    <property type="entry name" value="PAPs_N"/>
</dbReference>
<organism evidence="11 12">
    <name type="scientific">Geodia barretti</name>
    <name type="common">Barrett's horny sponge</name>
    <dbReference type="NCBI Taxonomy" id="519541"/>
    <lineage>
        <taxon>Eukaryota</taxon>
        <taxon>Metazoa</taxon>
        <taxon>Porifera</taxon>
        <taxon>Demospongiae</taxon>
        <taxon>Heteroscleromorpha</taxon>
        <taxon>Tetractinellida</taxon>
        <taxon>Astrophorina</taxon>
        <taxon>Geodiidae</taxon>
        <taxon>Geodia</taxon>
    </lineage>
</organism>
<dbReference type="InterPro" id="IPR008963">
    <property type="entry name" value="Purple_acid_Pase-like_N"/>
</dbReference>
<dbReference type="SUPFAM" id="SSF56300">
    <property type="entry name" value="Metallo-dependent phosphatases"/>
    <property type="match status" value="1"/>
</dbReference>
<dbReference type="GO" id="GO:0046872">
    <property type="term" value="F:metal ion binding"/>
    <property type="evidence" value="ECO:0007669"/>
    <property type="project" value="InterPro"/>
</dbReference>
<keyword evidence="3" id="KW-0964">Secreted</keyword>
<sequence>RLKYGEIFIWHIVPQYAEVSPTHKHEGRGFLLFRLINMREPLIMGFLTGGFDDPELAAVSEVIQFQNWNEPTQVHLALTGDPTEMIAMWVSKDAYTPKVRWGTESGQYIHAAEDVVPQADSSSYSASDMCGSPAIDFGYRDPGLLHKAKLSGLQPGLTYYYTCGDQQFGWSQEFSFRAALAADPKTTVRVSAFGDMGSGQVDDSVQSTDGQQQPSLNTTRLLDKYLPETDLVLHIGDISYANGYSSVVSSRAAAGSTFMWEEFFDQVQSVASSVPYMVCIGNHERDYPNTNGLFNVTDSAGECGVPYENRFAMPTPAPDQPWYGFDYGSAHFVLMSTEHFFDPTSPQYQFLDAHLKSVDRSRTPWLIFAGHRPMYVDSTGDKHSDSQQPVAKLLRTYLEPLLHEYKVDLALWGHHHLYHRSCPVYQEVCLDQGTVHVLVAMGGHDLSDNVESSNPAWLEYLDYKHWGMTRLTMNSTTLLFEYIHNDDGMVHDKLVLTK</sequence>
<comment type="subcellular location">
    <subcellularLocation>
        <location evidence="1">Secreted</location>
    </subcellularLocation>
</comment>
<feature type="domain" description="Calcineurin-like phosphoesterase" evidence="7">
    <location>
        <begin position="217"/>
        <end position="417"/>
    </location>
</feature>
<keyword evidence="12" id="KW-1185">Reference proteome</keyword>
<evidence type="ECO:0000256" key="6">
    <source>
        <dbReference type="RuleBase" id="RU361203"/>
    </source>
</evidence>
<proteinExistence type="inferred from homology"/>
<protein>
    <recommendedName>
        <fullName evidence="6">Purple acid phosphatase</fullName>
        <ecNumber evidence="6">3.1.3.2</ecNumber>
    </recommendedName>
</protein>
<evidence type="ECO:0000313" key="11">
    <source>
        <dbReference type="EMBL" id="CAI8008593.1"/>
    </source>
</evidence>
<dbReference type="PANTHER" id="PTHR45778:SF3">
    <property type="entry name" value="PURPLE ACID PHOSPHATASE"/>
    <property type="match status" value="1"/>
</dbReference>
<dbReference type="AlphaFoldDB" id="A0AA35RBV8"/>
<feature type="non-terminal residue" evidence="11">
    <location>
        <position position="498"/>
    </location>
</feature>
<evidence type="ECO:0000259" key="7">
    <source>
        <dbReference type="Pfam" id="PF00149"/>
    </source>
</evidence>
<dbReference type="GO" id="GO:0005576">
    <property type="term" value="C:extracellular region"/>
    <property type="evidence" value="ECO:0007669"/>
    <property type="project" value="UniProtKB-SubCell"/>
</dbReference>
<evidence type="ECO:0000256" key="4">
    <source>
        <dbReference type="ARBA" id="ARBA00022729"/>
    </source>
</evidence>
<comment type="similarity">
    <text evidence="6">Belongs to the metallophosphoesterase superfamily. Purple acid phosphatase family.</text>
</comment>
<dbReference type="InterPro" id="IPR029052">
    <property type="entry name" value="Metallo-depent_PP-like"/>
</dbReference>
<dbReference type="Gene3D" id="2.60.40.380">
    <property type="entry name" value="Purple acid phosphatase-like, N-terminal"/>
    <property type="match status" value="1"/>
</dbReference>
<comment type="caution">
    <text evidence="11">The sequence shown here is derived from an EMBL/GenBank/DDBJ whole genome shotgun (WGS) entry which is preliminary data.</text>
</comment>
<feature type="domain" description="Purple acid phosphatase Fn3-like" evidence="10">
    <location>
        <begin position="13"/>
        <end position="67"/>
    </location>
</feature>
<feature type="domain" description="Purple acid phosphatase C-terminal" evidence="8">
    <location>
        <begin position="433"/>
        <end position="493"/>
    </location>
</feature>
<keyword evidence="6" id="KW-0378">Hydrolase</keyword>
<accession>A0AA35RBV8</accession>
<evidence type="ECO:0000256" key="3">
    <source>
        <dbReference type="ARBA" id="ARBA00022525"/>
    </source>
</evidence>
<dbReference type="Pfam" id="PF00149">
    <property type="entry name" value="Metallophos"/>
    <property type="match status" value="1"/>
</dbReference>
<dbReference type="Pfam" id="PF14008">
    <property type="entry name" value="Metallophos_C"/>
    <property type="match status" value="1"/>
</dbReference>
<dbReference type="CDD" id="cd00839">
    <property type="entry name" value="MPP_PAPs"/>
    <property type="match status" value="1"/>
</dbReference>
<dbReference type="InterPro" id="IPR025733">
    <property type="entry name" value="PAPs_C"/>
</dbReference>
<dbReference type="InterPro" id="IPR004843">
    <property type="entry name" value="Calcineurin-like_PHP"/>
</dbReference>
<dbReference type="Pfam" id="PF17808">
    <property type="entry name" value="fn3_PAP"/>
    <property type="match status" value="1"/>
</dbReference>
<dbReference type="EC" id="3.1.3.2" evidence="6"/>
<evidence type="ECO:0000259" key="8">
    <source>
        <dbReference type="Pfam" id="PF14008"/>
    </source>
</evidence>
<evidence type="ECO:0000256" key="2">
    <source>
        <dbReference type="ARBA" id="ARBA00011738"/>
    </source>
</evidence>
<keyword evidence="4" id="KW-0732">Signal</keyword>
<dbReference type="GO" id="GO:0003993">
    <property type="term" value="F:acid phosphatase activity"/>
    <property type="evidence" value="ECO:0007669"/>
    <property type="project" value="UniProtKB-EC"/>
</dbReference>
<dbReference type="InterPro" id="IPR040974">
    <property type="entry name" value="Fn3_PAP"/>
</dbReference>
<gene>
    <name evidence="11" type="ORF">GBAR_LOCUS5876</name>
</gene>
<dbReference type="InterPro" id="IPR041792">
    <property type="entry name" value="MPP_PAP"/>
</dbReference>
<dbReference type="EMBL" id="CASHTH010000869">
    <property type="protein sequence ID" value="CAI8008593.1"/>
    <property type="molecule type" value="Genomic_DNA"/>
</dbReference>
<evidence type="ECO:0000259" key="10">
    <source>
        <dbReference type="Pfam" id="PF17808"/>
    </source>
</evidence>
<evidence type="ECO:0000259" key="9">
    <source>
        <dbReference type="Pfam" id="PF16656"/>
    </source>
</evidence>
<evidence type="ECO:0000256" key="1">
    <source>
        <dbReference type="ARBA" id="ARBA00004613"/>
    </source>
</evidence>
<dbReference type="Pfam" id="PF16656">
    <property type="entry name" value="Pur_ac_phosph_N"/>
    <property type="match status" value="1"/>
</dbReference>